<protein>
    <submittedName>
        <fullName evidence="3">Predicted membrane protein</fullName>
    </submittedName>
</protein>
<feature type="transmembrane region" description="Helical" evidence="1">
    <location>
        <begin position="200"/>
        <end position="231"/>
    </location>
</feature>
<dbReference type="OrthoDB" id="2068498at2"/>
<proteinExistence type="predicted"/>
<dbReference type="AlphaFoldDB" id="A0A174ILP0"/>
<accession>A0A174ILP0</accession>
<evidence type="ECO:0000313" key="4">
    <source>
        <dbReference type="Proteomes" id="UP000095544"/>
    </source>
</evidence>
<keyword evidence="1" id="KW-1133">Transmembrane helix</keyword>
<name>A0A174ILP0_9FIRM</name>
<gene>
    <name evidence="3" type="ORF">ERS852491_03532</name>
</gene>
<keyword evidence="1" id="KW-0812">Transmembrane</keyword>
<dbReference type="Proteomes" id="UP000095544">
    <property type="component" value="Unassembled WGS sequence"/>
</dbReference>
<dbReference type="STRING" id="39482.ERS852491_03532"/>
<feature type="domain" description="Zinc-ribbon" evidence="2">
    <location>
        <begin position="5"/>
        <end position="27"/>
    </location>
</feature>
<evidence type="ECO:0000259" key="2">
    <source>
        <dbReference type="Pfam" id="PF13240"/>
    </source>
</evidence>
<keyword evidence="1" id="KW-0472">Membrane</keyword>
<dbReference type="InterPro" id="IPR026870">
    <property type="entry name" value="Zinc_ribbon_dom"/>
</dbReference>
<evidence type="ECO:0000313" key="3">
    <source>
        <dbReference type="EMBL" id="CUO85949.1"/>
    </source>
</evidence>
<sequence>MALIKCPECGKEISDKAHFCPDCGYPLLDHIAQEKYSEEKVERSEEYTETGYTGRKGLKCPICESTNIYVENDIPTYKKVSEMAMFGTVSPMTKKQYRENMAYKCNNCGAHWAENSATGQNTPINSASSTKSKRIIVLPILAGIISICYALLIIITILSVDGGISGNIWQFLYALCCLTGGLLAFISIGVHSVAKVTRILFVLALLFSALLAVNGASVTICIITIAFIGIVELDIAKSK</sequence>
<feature type="transmembrane region" description="Helical" evidence="1">
    <location>
        <begin position="135"/>
        <end position="159"/>
    </location>
</feature>
<dbReference type="Pfam" id="PF13240">
    <property type="entry name" value="Zn_Ribbon_1"/>
    <property type="match status" value="1"/>
</dbReference>
<evidence type="ECO:0000256" key="1">
    <source>
        <dbReference type="SAM" id="Phobius"/>
    </source>
</evidence>
<reference evidence="3 4" key="1">
    <citation type="submission" date="2015-09" db="EMBL/GenBank/DDBJ databases">
        <authorList>
            <consortium name="Pathogen Informatics"/>
        </authorList>
    </citation>
    <scope>NUCLEOTIDE SEQUENCE [LARGE SCALE GENOMIC DNA]</scope>
    <source>
        <strain evidence="3 4">2789STDY5834876</strain>
    </source>
</reference>
<dbReference type="RefSeq" id="WP_055154485.1">
    <property type="nucleotide sequence ID" value="NZ_CYZU01000039.1"/>
</dbReference>
<organism evidence="3 4">
    <name type="scientific">Faecalicatena contorta</name>
    <dbReference type="NCBI Taxonomy" id="39482"/>
    <lineage>
        <taxon>Bacteria</taxon>
        <taxon>Bacillati</taxon>
        <taxon>Bacillota</taxon>
        <taxon>Clostridia</taxon>
        <taxon>Lachnospirales</taxon>
        <taxon>Lachnospiraceae</taxon>
        <taxon>Faecalicatena</taxon>
    </lineage>
</organism>
<dbReference type="EMBL" id="CYZU01000039">
    <property type="protein sequence ID" value="CUO85949.1"/>
    <property type="molecule type" value="Genomic_DNA"/>
</dbReference>
<feature type="transmembrane region" description="Helical" evidence="1">
    <location>
        <begin position="171"/>
        <end position="193"/>
    </location>
</feature>